<dbReference type="CDD" id="cd23763">
    <property type="entry name" value="ASKHA_ATPase_ROK"/>
    <property type="match status" value="1"/>
</dbReference>
<dbReference type="EMBL" id="JBEYXV010000001">
    <property type="protein sequence ID" value="MEU6819089.1"/>
    <property type="molecule type" value="Genomic_DNA"/>
</dbReference>
<name>A0ABV3BDL6_9ACTN</name>
<dbReference type="PANTHER" id="PTHR18964">
    <property type="entry name" value="ROK (REPRESSOR, ORF, KINASE) FAMILY"/>
    <property type="match status" value="1"/>
</dbReference>
<reference evidence="2 3" key="1">
    <citation type="submission" date="2024-06" db="EMBL/GenBank/DDBJ databases">
        <title>The Natural Products Discovery Center: Release of the First 8490 Sequenced Strains for Exploring Actinobacteria Biosynthetic Diversity.</title>
        <authorList>
            <person name="Kalkreuter E."/>
            <person name="Kautsar S.A."/>
            <person name="Yang D."/>
            <person name="Bader C.D."/>
            <person name="Teijaro C.N."/>
            <person name="Fluegel L."/>
            <person name="Davis C.M."/>
            <person name="Simpson J.R."/>
            <person name="Lauterbach L."/>
            <person name="Steele A.D."/>
            <person name="Gui C."/>
            <person name="Meng S."/>
            <person name="Li G."/>
            <person name="Viehrig K."/>
            <person name="Ye F."/>
            <person name="Su P."/>
            <person name="Kiefer A.F."/>
            <person name="Nichols A."/>
            <person name="Cepeda A.J."/>
            <person name="Yan W."/>
            <person name="Fan B."/>
            <person name="Jiang Y."/>
            <person name="Adhikari A."/>
            <person name="Zheng C.-J."/>
            <person name="Schuster L."/>
            <person name="Cowan T.M."/>
            <person name="Smanski M.J."/>
            <person name="Chevrette M.G."/>
            <person name="De Carvalho L.P.S."/>
            <person name="Shen B."/>
        </authorList>
    </citation>
    <scope>NUCLEOTIDE SEQUENCE [LARGE SCALE GENOMIC DNA]</scope>
    <source>
        <strain evidence="2 3">NPDC046838</strain>
    </source>
</reference>
<dbReference type="Proteomes" id="UP001551176">
    <property type="component" value="Unassembled WGS sequence"/>
</dbReference>
<proteinExistence type="inferred from homology"/>
<dbReference type="PANTHER" id="PTHR18964:SF169">
    <property type="entry name" value="N-ACETYLMANNOSAMINE KINASE"/>
    <property type="match status" value="1"/>
</dbReference>
<evidence type="ECO:0000313" key="2">
    <source>
        <dbReference type="EMBL" id="MEU6819089.1"/>
    </source>
</evidence>
<dbReference type="RefSeq" id="WP_359342959.1">
    <property type="nucleotide sequence ID" value="NZ_JBEYXV010000001.1"/>
</dbReference>
<keyword evidence="3" id="KW-1185">Reference proteome</keyword>
<protein>
    <submittedName>
        <fullName evidence="2">ROK family protein</fullName>
    </submittedName>
</protein>
<dbReference type="Pfam" id="PF00480">
    <property type="entry name" value="ROK"/>
    <property type="match status" value="1"/>
</dbReference>
<sequence>MTTPGRARPVLELGGTHVTAALADPDTATVLRRVRQPVRARGTAEHVLGALVRCAGELDAPAGQVWGVAVPGPFDHEKGIARFAGVGKFDDLYGIDVRAVLLDAVWPRPGEAVFLNDAHAFLLGEWRAGAARGQHRCVGITLGTGVGSAFMVAGRVQHEGRGVPPQGRIDLVEAGGKPLEESVSRRAILARYTGADASPDLDRDLDLSLDLDLDVSEVADRARAGERRARRVLDEAFTTLGAVLAPHLRDFEASVLVVGGAMAASWDLLRPALRAGLRDTPVTLRPAGLGEDAALVGAAAHAAAVP</sequence>
<dbReference type="SUPFAM" id="SSF53067">
    <property type="entry name" value="Actin-like ATPase domain"/>
    <property type="match status" value="1"/>
</dbReference>
<dbReference type="InterPro" id="IPR000600">
    <property type="entry name" value="ROK"/>
</dbReference>
<dbReference type="InterPro" id="IPR043129">
    <property type="entry name" value="ATPase_NBD"/>
</dbReference>
<evidence type="ECO:0000313" key="3">
    <source>
        <dbReference type="Proteomes" id="UP001551176"/>
    </source>
</evidence>
<gene>
    <name evidence="2" type="ORF">ABZ921_00570</name>
</gene>
<dbReference type="Gene3D" id="3.30.420.40">
    <property type="match status" value="2"/>
</dbReference>
<evidence type="ECO:0000256" key="1">
    <source>
        <dbReference type="ARBA" id="ARBA00006479"/>
    </source>
</evidence>
<comment type="caution">
    <text evidence="2">The sequence shown here is derived from an EMBL/GenBank/DDBJ whole genome shotgun (WGS) entry which is preliminary data.</text>
</comment>
<accession>A0ABV3BDL6</accession>
<comment type="similarity">
    <text evidence="1">Belongs to the ROK (NagC/XylR) family.</text>
</comment>
<organism evidence="2 3">
    <name type="scientific">Streptomyces atriruber</name>
    <dbReference type="NCBI Taxonomy" id="545121"/>
    <lineage>
        <taxon>Bacteria</taxon>
        <taxon>Bacillati</taxon>
        <taxon>Actinomycetota</taxon>
        <taxon>Actinomycetes</taxon>
        <taxon>Kitasatosporales</taxon>
        <taxon>Streptomycetaceae</taxon>
        <taxon>Streptomyces</taxon>
    </lineage>
</organism>